<dbReference type="EMBL" id="KQ090068">
    <property type="protein sequence ID" value="KMT14255.1"/>
    <property type="molecule type" value="Genomic_DNA"/>
</dbReference>
<feature type="region of interest" description="Disordered" evidence="1">
    <location>
        <begin position="1"/>
        <end position="27"/>
    </location>
</feature>
<evidence type="ECO:0000313" key="2">
    <source>
        <dbReference type="EMBL" id="KMT14255.1"/>
    </source>
</evidence>
<name>A0A0J8CKI3_BETVV</name>
<proteinExistence type="predicted"/>
<organism evidence="2 3">
    <name type="scientific">Beta vulgaris subsp. vulgaris</name>
    <name type="common">Beet</name>
    <dbReference type="NCBI Taxonomy" id="3555"/>
    <lineage>
        <taxon>Eukaryota</taxon>
        <taxon>Viridiplantae</taxon>
        <taxon>Streptophyta</taxon>
        <taxon>Embryophyta</taxon>
        <taxon>Tracheophyta</taxon>
        <taxon>Spermatophyta</taxon>
        <taxon>Magnoliopsida</taxon>
        <taxon>eudicotyledons</taxon>
        <taxon>Gunneridae</taxon>
        <taxon>Pentapetalae</taxon>
        <taxon>Caryophyllales</taxon>
        <taxon>Chenopodiaceae</taxon>
        <taxon>Betoideae</taxon>
        <taxon>Beta</taxon>
    </lineage>
</organism>
<sequence length="63" mass="7156">MENDEETSSGKMMDHIYANGEEKQRHRSIISGEQLDCVRTLSLRLRHLPVSTPSLCKDPQLSS</sequence>
<keyword evidence="3" id="KW-1185">Reference proteome</keyword>
<protein>
    <submittedName>
        <fullName evidence="2">Uncharacterized protein</fullName>
    </submittedName>
</protein>
<evidence type="ECO:0000313" key="3">
    <source>
        <dbReference type="Proteomes" id="UP000035740"/>
    </source>
</evidence>
<reference evidence="2 3" key="1">
    <citation type="journal article" date="2014" name="Nature">
        <title>The genome of the recently domesticated crop plant sugar beet (Beta vulgaris).</title>
        <authorList>
            <person name="Dohm J.C."/>
            <person name="Minoche A.E."/>
            <person name="Holtgrawe D."/>
            <person name="Capella-Gutierrez S."/>
            <person name="Zakrzewski F."/>
            <person name="Tafer H."/>
            <person name="Rupp O."/>
            <person name="Sorensen T.R."/>
            <person name="Stracke R."/>
            <person name="Reinhardt R."/>
            <person name="Goesmann A."/>
            <person name="Kraft T."/>
            <person name="Schulz B."/>
            <person name="Stadler P.F."/>
            <person name="Schmidt T."/>
            <person name="Gabaldon T."/>
            <person name="Lehrach H."/>
            <person name="Weisshaar B."/>
            <person name="Himmelbauer H."/>
        </authorList>
    </citation>
    <scope>NUCLEOTIDE SEQUENCE [LARGE SCALE GENOMIC DNA]</scope>
    <source>
        <tissue evidence="2">Taproot</tissue>
    </source>
</reference>
<accession>A0A0J8CKI3</accession>
<dbReference type="Gramene" id="KMT14255">
    <property type="protein sequence ID" value="KMT14255"/>
    <property type="gene ID" value="BVRB_4g076110"/>
</dbReference>
<evidence type="ECO:0000256" key="1">
    <source>
        <dbReference type="SAM" id="MobiDB-lite"/>
    </source>
</evidence>
<dbReference type="AlphaFoldDB" id="A0A0J8CKI3"/>
<gene>
    <name evidence="2" type="ORF">BVRB_4g076110</name>
</gene>
<dbReference type="Proteomes" id="UP000035740">
    <property type="component" value="Chromosome 4"/>
</dbReference>